<evidence type="ECO:0000313" key="3">
    <source>
        <dbReference type="Proteomes" id="UP000243629"/>
    </source>
</evidence>
<dbReference type="PROSITE" id="PS51257">
    <property type="entry name" value="PROKAR_LIPOPROTEIN"/>
    <property type="match status" value="1"/>
</dbReference>
<organism evidence="2 3">
    <name type="scientific">Halopseudomonas yangmingensis</name>
    <dbReference type="NCBI Taxonomy" id="1720063"/>
    <lineage>
        <taxon>Bacteria</taxon>
        <taxon>Pseudomonadati</taxon>
        <taxon>Pseudomonadota</taxon>
        <taxon>Gammaproteobacteria</taxon>
        <taxon>Pseudomonadales</taxon>
        <taxon>Pseudomonadaceae</taxon>
        <taxon>Halopseudomonas</taxon>
    </lineage>
</organism>
<gene>
    <name evidence="2" type="ORF">SAMN05216217_104157</name>
</gene>
<reference evidence="3" key="1">
    <citation type="submission" date="2016-10" db="EMBL/GenBank/DDBJ databases">
        <authorList>
            <person name="Varghese N."/>
            <person name="Submissions S."/>
        </authorList>
    </citation>
    <scope>NUCLEOTIDE SEQUENCE [LARGE SCALE GENOMIC DNA]</scope>
    <source>
        <strain evidence="3">DSM 24213</strain>
    </source>
</reference>
<dbReference type="AlphaFoldDB" id="A0A1I4QGF7"/>
<keyword evidence="3" id="KW-1185">Reference proteome</keyword>
<dbReference type="OrthoDB" id="6838256at2"/>
<name>A0A1I4QGF7_9GAMM</name>
<keyword evidence="1" id="KW-0732">Signal</keyword>
<feature type="chain" id="PRO_5017375866" evidence="1">
    <location>
        <begin position="22"/>
        <end position="76"/>
    </location>
</feature>
<protein>
    <submittedName>
        <fullName evidence="2">Uncharacterized protein</fullName>
    </submittedName>
</protein>
<dbReference type="EMBL" id="FOUI01000004">
    <property type="protein sequence ID" value="SFM39202.1"/>
    <property type="molecule type" value="Genomic_DNA"/>
</dbReference>
<sequence length="76" mass="7991">MGVGFPRVLVNCMFCALMALACCGAPAGYAGTYPEQVRIAVIDDVPSTVAGMALLKEAYARLGVDMQVLVLPSRRA</sequence>
<accession>A0A1I4QGF7</accession>
<evidence type="ECO:0000313" key="2">
    <source>
        <dbReference type="EMBL" id="SFM39202.1"/>
    </source>
</evidence>
<proteinExistence type="predicted"/>
<dbReference type="Proteomes" id="UP000243629">
    <property type="component" value="Unassembled WGS sequence"/>
</dbReference>
<dbReference type="STRING" id="1720063.SAMN05216217_104157"/>
<feature type="signal peptide" evidence="1">
    <location>
        <begin position="1"/>
        <end position="21"/>
    </location>
</feature>
<evidence type="ECO:0000256" key="1">
    <source>
        <dbReference type="SAM" id="SignalP"/>
    </source>
</evidence>